<dbReference type="GO" id="GO:0051536">
    <property type="term" value="F:iron-sulfur cluster binding"/>
    <property type="evidence" value="ECO:0007669"/>
    <property type="project" value="InterPro"/>
</dbReference>
<dbReference type="GO" id="GO:0016226">
    <property type="term" value="P:iron-sulfur cluster assembly"/>
    <property type="evidence" value="ECO:0007669"/>
    <property type="project" value="InterPro"/>
</dbReference>
<dbReference type="InterPro" id="IPR001075">
    <property type="entry name" value="NIF_FeS_clus_asmbl_NifU_C"/>
</dbReference>
<dbReference type="RefSeq" id="WP_153571917.1">
    <property type="nucleotide sequence ID" value="NZ_CP045725.1"/>
</dbReference>
<protein>
    <submittedName>
        <fullName evidence="3">NifU family protein</fullName>
    </submittedName>
</protein>
<comment type="function">
    <text evidence="1">May be involved in the formation or repair of [Fe-S] clusters present in iron-sulfur proteins.</text>
</comment>
<organism evidence="3 4">
    <name type="scientific">Raineyella fluvialis</name>
    <dbReference type="NCBI Taxonomy" id="2662261"/>
    <lineage>
        <taxon>Bacteria</taxon>
        <taxon>Bacillati</taxon>
        <taxon>Actinomycetota</taxon>
        <taxon>Actinomycetes</taxon>
        <taxon>Propionibacteriales</taxon>
        <taxon>Propionibacteriaceae</taxon>
        <taxon>Raineyella</taxon>
    </lineage>
</organism>
<dbReference type="KEGG" id="rain:Rai3103_06595"/>
<accession>A0A5Q2FGF4</accession>
<name>A0A5Q2FGF4_9ACTN</name>
<dbReference type="Pfam" id="PF01106">
    <property type="entry name" value="NifU"/>
    <property type="match status" value="1"/>
</dbReference>
<dbReference type="Proteomes" id="UP000386847">
    <property type="component" value="Chromosome"/>
</dbReference>
<dbReference type="GO" id="GO:0005506">
    <property type="term" value="F:iron ion binding"/>
    <property type="evidence" value="ECO:0007669"/>
    <property type="project" value="InterPro"/>
</dbReference>
<reference evidence="3 4" key="1">
    <citation type="submission" date="2019-10" db="EMBL/GenBank/DDBJ databases">
        <title>Genomic analysis of Raineyella sp. CBA3103.</title>
        <authorList>
            <person name="Roh S.W."/>
        </authorList>
    </citation>
    <scope>NUCLEOTIDE SEQUENCE [LARGE SCALE GENOMIC DNA]</scope>
    <source>
        <strain evidence="3 4">CBA3103</strain>
    </source>
</reference>
<feature type="domain" description="NIF system FeS cluster assembly NifU C-terminal" evidence="2">
    <location>
        <begin position="106"/>
        <end position="154"/>
    </location>
</feature>
<keyword evidence="4" id="KW-1185">Reference proteome</keyword>
<dbReference type="Gene3D" id="3.30.300.130">
    <property type="entry name" value="Fe-S cluster assembly (FSCA)"/>
    <property type="match status" value="1"/>
</dbReference>
<dbReference type="InterPro" id="IPR034904">
    <property type="entry name" value="FSCA_dom_sf"/>
</dbReference>
<dbReference type="SUPFAM" id="SSF117916">
    <property type="entry name" value="Fe-S cluster assembly (FSCA) domain-like"/>
    <property type="match status" value="1"/>
</dbReference>
<dbReference type="AlphaFoldDB" id="A0A5Q2FGF4"/>
<evidence type="ECO:0000313" key="4">
    <source>
        <dbReference type="Proteomes" id="UP000386847"/>
    </source>
</evidence>
<sequence length="186" mass="19000">MSASGAAVVALHPEATADPHTIRWVVPAGTLPFVGAPKAVPAALQALRDGGTLTSIVVEPTAVLLSTDGDWRTLGAPVRKALAEALAEPSGWVAPAQPGSVLASAVEEVIAGEVGEYVRSHGGRARLMRVEGSVATIALDGSCSSCPARGVTLGLRFGKAVDALCPGAEVVLEENGKPLLLRWGRR</sequence>
<dbReference type="EMBL" id="CP045725">
    <property type="protein sequence ID" value="QGF23386.1"/>
    <property type="molecule type" value="Genomic_DNA"/>
</dbReference>
<gene>
    <name evidence="3" type="ORF">Rai3103_06595</name>
</gene>
<evidence type="ECO:0000259" key="2">
    <source>
        <dbReference type="Pfam" id="PF01106"/>
    </source>
</evidence>
<evidence type="ECO:0000256" key="1">
    <source>
        <dbReference type="ARBA" id="ARBA00049958"/>
    </source>
</evidence>
<evidence type="ECO:0000313" key="3">
    <source>
        <dbReference type="EMBL" id="QGF23386.1"/>
    </source>
</evidence>
<proteinExistence type="predicted"/>